<accession>A0A2R8AUG4</accession>
<name>A0A2R8AUG4_9RHOB</name>
<dbReference type="AlphaFoldDB" id="A0A2R8AUG4"/>
<dbReference type="RefSeq" id="WP_108885526.1">
    <property type="nucleotide sequence ID" value="NZ_OMOJ01000002.1"/>
</dbReference>
<protein>
    <submittedName>
        <fullName evidence="1">Uncharacterized protein</fullName>
    </submittedName>
</protein>
<gene>
    <name evidence="1" type="ORF">PRI8871_01472</name>
</gene>
<evidence type="ECO:0000313" key="1">
    <source>
        <dbReference type="EMBL" id="SPF79675.1"/>
    </source>
</evidence>
<dbReference type="OrthoDB" id="7745050at2"/>
<evidence type="ECO:0000313" key="2">
    <source>
        <dbReference type="Proteomes" id="UP000244904"/>
    </source>
</evidence>
<reference evidence="2" key="1">
    <citation type="submission" date="2018-03" db="EMBL/GenBank/DDBJ databases">
        <authorList>
            <person name="Rodrigo-Torres L."/>
            <person name="Arahal R. D."/>
            <person name="Lucena T."/>
        </authorList>
    </citation>
    <scope>NUCLEOTIDE SEQUENCE [LARGE SCALE GENOMIC DNA]</scope>
    <source>
        <strain evidence="2">CECT 8871</strain>
    </source>
</reference>
<keyword evidence="2" id="KW-1185">Reference proteome</keyword>
<dbReference type="Proteomes" id="UP000244904">
    <property type="component" value="Unassembled WGS sequence"/>
</dbReference>
<organism evidence="1 2">
    <name type="scientific">Pseudoprimorskyibacter insulae</name>
    <dbReference type="NCBI Taxonomy" id="1695997"/>
    <lineage>
        <taxon>Bacteria</taxon>
        <taxon>Pseudomonadati</taxon>
        <taxon>Pseudomonadota</taxon>
        <taxon>Alphaproteobacteria</taxon>
        <taxon>Rhodobacterales</taxon>
        <taxon>Paracoccaceae</taxon>
        <taxon>Pseudoprimorskyibacter</taxon>
    </lineage>
</organism>
<sequence length="83" mass="9336">MLIKEIEVSDLSHNDAEIGVSHAIVAFLTEDSTIHIACKAANLFARSTEVMRSSLIRDAVRQLRRMPEFRAGHRDFRFAPGLV</sequence>
<proteinExistence type="predicted"/>
<dbReference type="EMBL" id="OMOJ01000002">
    <property type="protein sequence ID" value="SPF79675.1"/>
    <property type="molecule type" value="Genomic_DNA"/>
</dbReference>